<protein>
    <submittedName>
        <fullName evidence="1">Uncharacterized protein</fullName>
    </submittedName>
</protein>
<dbReference type="GO" id="GO:0003677">
    <property type="term" value="F:DNA binding"/>
    <property type="evidence" value="ECO:0007669"/>
    <property type="project" value="InterPro"/>
</dbReference>
<dbReference type="EMBL" id="OY288114">
    <property type="protein sequence ID" value="CAJ0860475.1"/>
    <property type="molecule type" value="Genomic_DNA"/>
</dbReference>
<dbReference type="InterPro" id="IPR010982">
    <property type="entry name" value="Lambda_DNA-bd_dom_sf"/>
</dbReference>
<dbReference type="AlphaFoldDB" id="A0AA48M1U2"/>
<gene>
    <name evidence="1" type="ORF">AMST5_01306</name>
</gene>
<organism evidence="1">
    <name type="scientific">freshwater sediment metagenome</name>
    <dbReference type="NCBI Taxonomy" id="556182"/>
    <lineage>
        <taxon>unclassified sequences</taxon>
        <taxon>metagenomes</taxon>
        <taxon>ecological metagenomes</taxon>
    </lineage>
</organism>
<reference evidence="1" key="1">
    <citation type="submission" date="2023-07" db="EMBL/GenBank/DDBJ databases">
        <authorList>
            <person name="Pelsma A.J. K."/>
        </authorList>
    </citation>
    <scope>NUCLEOTIDE SEQUENCE</scope>
</reference>
<dbReference type="SUPFAM" id="SSF47413">
    <property type="entry name" value="lambda repressor-like DNA-binding domains"/>
    <property type="match status" value="1"/>
</dbReference>
<accession>A0AA48M1U2</accession>
<proteinExistence type="predicted"/>
<sequence>MERDDFAISPGFWRGTREEFRIDQRQLATIAGVAQSGVAGLEQDGAGRLDLKLAVLEAFLRLCAGEDGVGEADAIAFAS</sequence>
<name>A0AA48M1U2_9ZZZZ</name>
<evidence type="ECO:0000313" key="1">
    <source>
        <dbReference type="EMBL" id="CAJ0860475.1"/>
    </source>
</evidence>